<feature type="non-terminal residue" evidence="2">
    <location>
        <position position="1"/>
    </location>
</feature>
<proteinExistence type="predicted"/>
<evidence type="ECO:0000256" key="1">
    <source>
        <dbReference type="SAM" id="MobiDB-lite"/>
    </source>
</evidence>
<feature type="compositionally biased region" description="Acidic residues" evidence="1">
    <location>
        <begin position="28"/>
        <end position="44"/>
    </location>
</feature>
<dbReference type="AlphaFoldDB" id="A0A8X6T6V1"/>
<keyword evidence="3" id="KW-1185">Reference proteome</keyword>
<organism evidence="2 3">
    <name type="scientific">Nephila pilipes</name>
    <name type="common">Giant wood spider</name>
    <name type="synonym">Nephila maculata</name>
    <dbReference type="NCBI Taxonomy" id="299642"/>
    <lineage>
        <taxon>Eukaryota</taxon>
        <taxon>Metazoa</taxon>
        <taxon>Ecdysozoa</taxon>
        <taxon>Arthropoda</taxon>
        <taxon>Chelicerata</taxon>
        <taxon>Arachnida</taxon>
        <taxon>Araneae</taxon>
        <taxon>Araneomorphae</taxon>
        <taxon>Entelegynae</taxon>
        <taxon>Araneoidea</taxon>
        <taxon>Nephilidae</taxon>
        <taxon>Nephila</taxon>
    </lineage>
</organism>
<dbReference type="Proteomes" id="UP000887013">
    <property type="component" value="Unassembled WGS sequence"/>
</dbReference>
<dbReference type="EMBL" id="BMAW01002328">
    <property type="protein sequence ID" value="GFS78051.1"/>
    <property type="molecule type" value="Genomic_DNA"/>
</dbReference>
<feature type="region of interest" description="Disordered" evidence="1">
    <location>
        <begin position="25"/>
        <end position="47"/>
    </location>
</feature>
<accession>A0A8X6T6V1</accession>
<gene>
    <name evidence="2" type="ORF">NPIL_669421</name>
</gene>
<reference evidence="2" key="1">
    <citation type="submission" date="2020-08" db="EMBL/GenBank/DDBJ databases">
        <title>Multicomponent nature underlies the extraordinary mechanical properties of spider dragline silk.</title>
        <authorList>
            <person name="Kono N."/>
            <person name="Nakamura H."/>
            <person name="Mori M."/>
            <person name="Yoshida Y."/>
            <person name="Ohtoshi R."/>
            <person name="Malay A.D."/>
            <person name="Moran D.A.P."/>
            <person name="Tomita M."/>
            <person name="Numata K."/>
            <person name="Arakawa K."/>
        </authorList>
    </citation>
    <scope>NUCLEOTIDE SEQUENCE</scope>
</reference>
<name>A0A8X6T6V1_NEPPI</name>
<comment type="caution">
    <text evidence="2">The sequence shown here is derived from an EMBL/GenBank/DDBJ whole genome shotgun (WGS) entry which is preliminary data.</text>
</comment>
<sequence length="72" mass="8354">HGENDLNGEELDEAENAEDLLEKCELPADNENDFSDKETEDDFRSEDNDFLRKDGLQRWAKSVGRKSIKRIL</sequence>
<protein>
    <submittedName>
        <fullName evidence="2">Uncharacterized protein</fullName>
    </submittedName>
</protein>
<evidence type="ECO:0000313" key="3">
    <source>
        <dbReference type="Proteomes" id="UP000887013"/>
    </source>
</evidence>
<evidence type="ECO:0000313" key="2">
    <source>
        <dbReference type="EMBL" id="GFS78051.1"/>
    </source>
</evidence>